<dbReference type="Pfam" id="PF12840">
    <property type="entry name" value="HTH_20"/>
    <property type="match status" value="1"/>
</dbReference>
<dbReference type="InterPro" id="IPR011991">
    <property type="entry name" value="ArsR-like_HTH"/>
</dbReference>
<dbReference type="InterPro" id="IPR036390">
    <property type="entry name" value="WH_DNA-bd_sf"/>
</dbReference>
<reference evidence="2 3" key="1">
    <citation type="submission" date="2021-01" db="EMBL/GenBank/DDBJ databases">
        <title>Whole genome shotgun sequence of Actinoplanes deccanensis NBRC 13994.</title>
        <authorList>
            <person name="Komaki H."/>
            <person name="Tamura T."/>
        </authorList>
    </citation>
    <scope>NUCLEOTIDE SEQUENCE [LARGE SCALE GENOMIC DNA]</scope>
    <source>
        <strain evidence="2 3">NBRC 13994</strain>
    </source>
</reference>
<accession>A0ABQ3Y722</accession>
<evidence type="ECO:0000259" key="1">
    <source>
        <dbReference type="PROSITE" id="PS50987"/>
    </source>
</evidence>
<dbReference type="CDD" id="cd00090">
    <property type="entry name" value="HTH_ARSR"/>
    <property type="match status" value="1"/>
</dbReference>
<dbReference type="SUPFAM" id="SSF46785">
    <property type="entry name" value="Winged helix' DNA-binding domain"/>
    <property type="match status" value="1"/>
</dbReference>
<dbReference type="InterPro" id="IPR001845">
    <property type="entry name" value="HTH_ArsR_DNA-bd_dom"/>
</dbReference>
<dbReference type="PANTHER" id="PTHR38600:SF2">
    <property type="entry name" value="SLL0088 PROTEIN"/>
    <property type="match status" value="1"/>
</dbReference>
<protein>
    <submittedName>
        <fullName evidence="2">Transcriptional regulator</fullName>
    </submittedName>
</protein>
<comment type="caution">
    <text evidence="2">The sequence shown here is derived from an EMBL/GenBank/DDBJ whole genome shotgun (WGS) entry which is preliminary data.</text>
</comment>
<evidence type="ECO:0000313" key="2">
    <source>
        <dbReference type="EMBL" id="GID75781.1"/>
    </source>
</evidence>
<dbReference type="PANTHER" id="PTHR38600">
    <property type="entry name" value="TRANSCRIPTIONAL REGULATORY PROTEIN"/>
    <property type="match status" value="1"/>
</dbReference>
<dbReference type="EMBL" id="BOMI01000084">
    <property type="protein sequence ID" value="GID75781.1"/>
    <property type="molecule type" value="Genomic_DNA"/>
</dbReference>
<dbReference type="InterPro" id="IPR036388">
    <property type="entry name" value="WH-like_DNA-bd_sf"/>
</dbReference>
<dbReference type="PROSITE" id="PS50987">
    <property type="entry name" value="HTH_ARSR_2"/>
    <property type="match status" value="1"/>
</dbReference>
<evidence type="ECO:0000313" key="3">
    <source>
        <dbReference type="Proteomes" id="UP000609879"/>
    </source>
</evidence>
<gene>
    <name evidence="2" type="ORF">Ade02nite_44220</name>
</gene>
<sequence length="107" mass="11969">MSLDATFAALADPTRRAILARLAQGEATVTQLAEPFAMTQPAITKHLKVLERAGLVTRDPGSRRAPCRLAAQPLKTAVDWLADYRDYWEESYQRLDEVLASFDEDHP</sequence>
<dbReference type="SMART" id="SM00418">
    <property type="entry name" value="HTH_ARSR"/>
    <property type="match status" value="1"/>
</dbReference>
<dbReference type="Proteomes" id="UP000609879">
    <property type="component" value="Unassembled WGS sequence"/>
</dbReference>
<proteinExistence type="predicted"/>
<dbReference type="Gene3D" id="1.10.10.10">
    <property type="entry name" value="Winged helix-like DNA-binding domain superfamily/Winged helix DNA-binding domain"/>
    <property type="match status" value="1"/>
</dbReference>
<feature type="domain" description="HTH arsR-type" evidence="1">
    <location>
        <begin position="1"/>
        <end position="89"/>
    </location>
</feature>
<name>A0ABQ3Y722_9ACTN</name>
<dbReference type="PRINTS" id="PR00778">
    <property type="entry name" value="HTHARSR"/>
</dbReference>
<dbReference type="NCBIfam" id="NF033788">
    <property type="entry name" value="HTH_metalloreg"/>
    <property type="match status" value="1"/>
</dbReference>
<organism evidence="2 3">
    <name type="scientific">Paractinoplanes deccanensis</name>
    <dbReference type="NCBI Taxonomy" id="113561"/>
    <lineage>
        <taxon>Bacteria</taxon>
        <taxon>Bacillati</taxon>
        <taxon>Actinomycetota</taxon>
        <taxon>Actinomycetes</taxon>
        <taxon>Micromonosporales</taxon>
        <taxon>Micromonosporaceae</taxon>
        <taxon>Paractinoplanes</taxon>
    </lineage>
</organism>
<keyword evidence="3" id="KW-1185">Reference proteome</keyword>